<feature type="transmembrane region" description="Helical" evidence="1">
    <location>
        <begin position="310"/>
        <end position="330"/>
    </location>
</feature>
<feature type="transmembrane region" description="Helical" evidence="1">
    <location>
        <begin position="73"/>
        <end position="94"/>
    </location>
</feature>
<proteinExistence type="predicted"/>
<feature type="transmembrane region" description="Helical" evidence="1">
    <location>
        <begin position="336"/>
        <end position="356"/>
    </location>
</feature>
<sequence length="449" mass="50150">MEKLRRGRINDGCGHVGLKHPYDFSKMEKYSHLRRCLDHVPPSLVKNPLVLIAQCPDCSPQFLHSSTMAPSSISSVFGSGLIGIVLASTLFGIYSAQTYSYFNYYPKDRLWMKLLVVGIWVSLALEYSLNLHAIYTYLIDDFGLDPKLAVASWDWMSYVLLTSVTSFCVQLFFARRLFYLMHNKIASWALLIVIVRLFFRFSRAHTLITGLPQTALSLLGFIFGTYMTAITLVDFFFIRSFETYYEIIPRAHSIKMRLFASFTAVTWGIDLWLGGNVACDIIITLGMVYALHTSRTGIKSTDRLINKLMAYSIQTGAITSFTEIFCLATYTASGFHFGHILVVFPLSGLYATSFMANLHARIPNAPGLSIPRGAVITDSDVEMGSTGRFTASDATRSATSTLQAKRIIKMSFNQNNNNSFLEDSLPDEDVLVKGPNPTHNAFDHASAVV</sequence>
<organism evidence="3 4">
    <name type="scientific">Collybiopsis confluens</name>
    <dbReference type="NCBI Taxonomy" id="2823264"/>
    <lineage>
        <taxon>Eukaryota</taxon>
        <taxon>Fungi</taxon>
        <taxon>Dikarya</taxon>
        <taxon>Basidiomycota</taxon>
        <taxon>Agaricomycotina</taxon>
        <taxon>Agaricomycetes</taxon>
        <taxon>Agaricomycetidae</taxon>
        <taxon>Agaricales</taxon>
        <taxon>Marasmiineae</taxon>
        <taxon>Omphalotaceae</taxon>
        <taxon>Collybiopsis</taxon>
    </lineage>
</organism>
<evidence type="ECO:0000313" key="4">
    <source>
        <dbReference type="Proteomes" id="UP000518752"/>
    </source>
</evidence>
<keyword evidence="1" id="KW-0472">Membrane</keyword>
<keyword evidence="1" id="KW-0812">Transmembrane</keyword>
<feature type="transmembrane region" description="Helical" evidence="1">
    <location>
        <begin position="155"/>
        <end position="173"/>
    </location>
</feature>
<keyword evidence="4" id="KW-1185">Reference proteome</keyword>
<accession>A0A8H5I0K7</accession>
<dbReference type="OrthoDB" id="2535105at2759"/>
<feature type="transmembrane region" description="Helical" evidence="1">
    <location>
        <begin position="185"/>
        <end position="202"/>
    </location>
</feature>
<comment type="caution">
    <text evidence="3">The sequence shown here is derived from an EMBL/GenBank/DDBJ whole genome shotgun (WGS) entry which is preliminary data.</text>
</comment>
<dbReference type="Pfam" id="PF20152">
    <property type="entry name" value="DUF6534"/>
    <property type="match status" value="1"/>
</dbReference>
<evidence type="ECO:0000259" key="2">
    <source>
        <dbReference type="Pfam" id="PF20152"/>
    </source>
</evidence>
<protein>
    <recommendedName>
        <fullName evidence="2">DUF6534 domain-containing protein</fullName>
    </recommendedName>
</protein>
<feature type="transmembrane region" description="Helical" evidence="1">
    <location>
        <begin position="114"/>
        <end position="135"/>
    </location>
</feature>
<gene>
    <name evidence="3" type="ORF">D9757_001271</name>
</gene>
<dbReference type="AlphaFoldDB" id="A0A8H5I0K7"/>
<dbReference type="EMBL" id="JAACJN010000003">
    <property type="protein sequence ID" value="KAF5392952.1"/>
    <property type="molecule type" value="Genomic_DNA"/>
</dbReference>
<evidence type="ECO:0000256" key="1">
    <source>
        <dbReference type="SAM" id="Phobius"/>
    </source>
</evidence>
<feature type="transmembrane region" description="Helical" evidence="1">
    <location>
        <begin position="214"/>
        <end position="237"/>
    </location>
</feature>
<dbReference type="InterPro" id="IPR045339">
    <property type="entry name" value="DUF6534"/>
</dbReference>
<feature type="domain" description="DUF6534" evidence="2">
    <location>
        <begin position="277"/>
        <end position="361"/>
    </location>
</feature>
<reference evidence="3 4" key="1">
    <citation type="journal article" date="2020" name="ISME J.">
        <title>Uncovering the hidden diversity of litter-decomposition mechanisms in mushroom-forming fungi.</title>
        <authorList>
            <person name="Floudas D."/>
            <person name="Bentzer J."/>
            <person name="Ahren D."/>
            <person name="Johansson T."/>
            <person name="Persson P."/>
            <person name="Tunlid A."/>
        </authorList>
    </citation>
    <scope>NUCLEOTIDE SEQUENCE [LARGE SCALE GENOMIC DNA]</scope>
    <source>
        <strain evidence="3 4">CBS 406.79</strain>
    </source>
</reference>
<evidence type="ECO:0000313" key="3">
    <source>
        <dbReference type="EMBL" id="KAF5392952.1"/>
    </source>
</evidence>
<feature type="transmembrane region" description="Helical" evidence="1">
    <location>
        <begin position="281"/>
        <end position="298"/>
    </location>
</feature>
<dbReference type="PANTHER" id="PTHR40465:SF1">
    <property type="entry name" value="DUF6534 DOMAIN-CONTAINING PROTEIN"/>
    <property type="match status" value="1"/>
</dbReference>
<keyword evidence="1" id="KW-1133">Transmembrane helix</keyword>
<dbReference type="PANTHER" id="PTHR40465">
    <property type="entry name" value="CHROMOSOME 1, WHOLE GENOME SHOTGUN SEQUENCE"/>
    <property type="match status" value="1"/>
</dbReference>
<dbReference type="Proteomes" id="UP000518752">
    <property type="component" value="Unassembled WGS sequence"/>
</dbReference>
<name>A0A8H5I0K7_9AGAR</name>